<proteinExistence type="inferred from homology"/>
<reference evidence="7" key="1">
    <citation type="journal article" date="2015" name="Virology">
        <title>New species of Torque Teno miniviruses infecting gorillas and chimpanzees.</title>
        <authorList>
            <person name="Hrazdilova K."/>
            <person name="Slaninkova E."/>
            <person name="Brozova K."/>
            <person name="Modry D."/>
            <person name="Vodicka R."/>
            <person name="Celer V."/>
        </authorList>
    </citation>
    <scope>NUCLEOTIDE SEQUENCE</scope>
    <source>
        <strain evidence="7">GorMcl4</strain>
    </source>
</reference>
<dbReference type="InterPro" id="IPR004219">
    <property type="entry name" value="TTvirus_Unk"/>
</dbReference>
<dbReference type="EMBL" id="KT027941">
    <property type="protein sequence ID" value="ALN98251.1"/>
    <property type="molecule type" value="Genomic_DNA"/>
</dbReference>
<keyword evidence="4 6" id="KW-0167">Capsid protein</keyword>
<accession>A0A0S2GMG2</accession>
<sequence length="675" mass="79513">MPYYWQRNFRWRRNWRRRLNPYTRRRLRLWRFRNPIRQRRRHRRRVRKRKLKYLTLRQWQPKTIRNCKIKGLICLFQAGHERFSNNWGQYQASYVPEHWPGGGGWSLLVFSLGALYQEFQLLRNWWTTSNRGLPLVRYLGCSFKFYQSEHTDYVATYTTCYPMTDTKYMHANAQPSRMLMSYQKVIVPCKKTNPKRKGYIKKYIKPPKQMLNKWFFQKGMCNTGLVLLTTTACSLDQYYLSNNNISNNITLCSLNTTPFTHKAFQQDITTKPFTPKPSFYLIGSKNGEQKLKYKDLIILGNTHDYTDGHTFSEVIGRTTGKFTSQDVTKYMKKENWGNPFYSEFLKESQRVWITNTDPLKDFNRELTSEVQNITELSNPIVVKCRYNPNKDTGEGNIAYFLKNTKEENGWRAPTGEDLYIDGFPLWILLFGWADWQKKLAIQQQIDINYMLVVQTPFISPPLPYYVFLDNNFIDGLGPHGQQRTPSDSAHWYPKFLYQQSTVNAICISGPGSPKGEGVKSIQAKMEYTFRFKWGGCPAPMENITDPCQQSIFPVPDKINQRLQIQSPELCPTTNLYSWDERRQTITKTAAKRLKTDSELTKFMLTDGTTTSRPTMDPPTTPFPKEEKIIQEILENSSEEETETPLSQQLQHHRNQHRKLKFRLLQLIYQLKSSTS</sequence>
<comment type="subcellular location">
    <subcellularLocation>
        <location evidence="1 6">Virion</location>
    </subcellularLocation>
</comment>
<evidence type="ECO:0000256" key="6">
    <source>
        <dbReference type="RuleBase" id="RU361230"/>
    </source>
</evidence>
<organism evidence="7">
    <name type="scientific">Gorilla anellovirus</name>
    <dbReference type="NCBI Taxonomy" id="1743411"/>
    <lineage>
        <taxon>Viruses</taxon>
        <taxon>Monodnaviria</taxon>
        <taxon>Shotokuvirae</taxon>
        <taxon>Commensaviricota</taxon>
        <taxon>Cardeaviricetes</taxon>
        <taxon>Sanitavirales</taxon>
        <taxon>Anelloviridae</taxon>
        <taxon>Omegatorquevirus</taxon>
        <taxon>Omegatorquevirus hominid1</taxon>
    </lineage>
</organism>
<evidence type="ECO:0000313" key="7">
    <source>
        <dbReference type="EMBL" id="ALN98251.1"/>
    </source>
</evidence>
<comment type="similarity">
    <text evidence="2 6">Belongs to the anelloviridae capsid protein family.</text>
</comment>
<keyword evidence="3 6" id="KW-1140">T=1 icosahedral capsid protein</keyword>
<protein>
    <recommendedName>
        <fullName evidence="6">Capsid protein</fullName>
    </recommendedName>
</protein>
<keyword evidence="5 6" id="KW-0946">Virion</keyword>
<evidence type="ECO:0000256" key="2">
    <source>
        <dbReference type="ARBA" id="ARBA00006131"/>
    </source>
</evidence>
<dbReference type="Pfam" id="PF02956">
    <property type="entry name" value="TT_ORF1"/>
    <property type="match status" value="1"/>
</dbReference>
<name>A0A0S2GMG2_9VIRU</name>
<evidence type="ECO:0000256" key="1">
    <source>
        <dbReference type="ARBA" id="ARBA00004328"/>
    </source>
</evidence>
<evidence type="ECO:0000256" key="3">
    <source>
        <dbReference type="ARBA" id="ARBA00022431"/>
    </source>
</evidence>
<evidence type="ECO:0000256" key="4">
    <source>
        <dbReference type="ARBA" id="ARBA00022561"/>
    </source>
</evidence>
<comment type="function">
    <text evidence="6">Self-assembles to form an icosahedral capsid.</text>
</comment>
<dbReference type="GO" id="GO:0039615">
    <property type="term" value="C:T=1 icosahedral viral capsid"/>
    <property type="evidence" value="ECO:0007669"/>
    <property type="project" value="UniProtKB-UniRule"/>
</dbReference>
<evidence type="ECO:0000256" key="5">
    <source>
        <dbReference type="ARBA" id="ARBA00022844"/>
    </source>
</evidence>